<evidence type="ECO:0000313" key="2">
    <source>
        <dbReference type="EMBL" id="NBI31247.1"/>
    </source>
</evidence>
<dbReference type="RefSeq" id="WP_160648068.1">
    <property type="nucleotide sequence ID" value="NZ_SIJB01000071.1"/>
</dbReference>
<protein>
    <submittedName>
        <fullName evidence="2">Uncharacterized protein</fullName>
    </submittedName>
</protein>
<dbReference type="AlphaFoldDB" id="A0A6N9Q8Q0"/>
<gene>
    <name evidence="2" type="ORF">ERL59_20170</name>
</gene>
<evidence type="ECO:0000313" key="3">
    <source>
        <dbReference type="Proteomes" id="UP000448943"/>
    </source>
</evidence>
<feature type="region of interest" description="Disordered" evidence="1">
    <location>
        <begin position="215"/>
        <end position="246"/>
    </location>
</feature>
<sequence>METNTLHQELPDEIKEIIVNNIQQGIIDANRIVKQENLEIDTCKSRLIRDCINRNLRDALPDNEFTVIKKRIAFDYKIGLIYHHISDTLLLHLKDDTLEQIINNNSDKDLMHYLRVINSINKPFDKQILEESKSGQMSLNFDMDKIVNENTVKLEFKLYDLILDVPGKIEKVVIISYTGKGIDLISCTRNIFDSQLVEVDKDDWSTFIKDTGEITAEQSKEKKEPGKDQQDVPGIELDEENEEKDG</sequence>
<name>A0A6N9Q8Q0_9BACL</name>
<feature type="compositionally biased region" description="Basic and acidic residues" evidence="1">
    <location>
        <begin position="218"/>
        <end position="230"/>
    </location>
</feature>
<organism evidence="2 3">
    <name type="scientific">Chengkuizengella marina</name>
    <dbReference type="NCBI Taxonomy" id="2507566"/>
    <lineage>
        <taxon>Bacteria</taxon>
        <taxon>Bacillati</taxon>
        <taxon>Bacillota</taxon>
        <taxon>Bacilli</taxon>
        <taxon>Bacillales</taxon>
        <taxon>Paenibacillaceae</taxon>
        <taxon>Chengkuizengella</taxon>
    </lineage>
</organism>
<dbReference type="InterPro" id="IPR046028">
    <property type="entry name" value="DUF5986"/>
</dbReference>
<feature type="compositionally biased region" description="Acidic residues" evidence="1">
    <location>
        <begin position="236"/>
        <end position="246"/>
    </location>
</feature>
<proteinExistence type="predicted"/>
<evidence type="ECO:0000256" key="1">
    <source>
        <dbReference type="SAM" id="MobiDB-lite"/>
    </source>
</evidence>
<reference evidence="2 3" key="1">
    <citation type="submission" date="2019-01" db="EMBL/GenBank/DDBJ databases">
        <title>Chengkuizengella sp. nov., isolated from deep-sea sediment of East Pacific Ocean.</title>
        <authorList>
            <person name="Yang J."/>
            <person name="Lai Q."/>
            <person name="Shao Z."/>
        </authorList>
    </citation>
    <scope>NUCLEOTIDE SEQUENCE [LARGE SCALE GENOMIC DNA]</scope>
    <source>
        <strain evidence="2 3">YPA3-1-1</strain>
    </source>
</reference>
<keyword evidence="3" id="KW-1185">Reference proteome</keyword>
<dbReference type="Proteomes" id="UP000448943">
    <property type="component" value="Unassembled WGS sequence"/>
</dbReference>
<comment type="caution">
    <text evidence="2">The sequence shown here is derived from an EMBL/GenBank/DDBJ whole genome shotgun (WGS) entry which is preliminary data.</text>
</comment>
<accession>A0A6N9Q8Q0</accession>
<dbReference type="Pfam" id="PF19448">
    <property type="entry name" value="DUF5986"/>
    <property type="match status" value="1"/>
</dbReference>
<dbReference type="EMBL" id="SIJB01000071">
    <property type="protein sequence ID" value="NBI31247.1"/>
    <property type="molecule type" value="Genomic_DNA"/>
</dbReference>